<feature type="domain" description="Endonuclease/exonuclease/phosphatase" evidence="1">
    <location>
        <begin position="44"/>
        <end position="310"/>
    </location>
</feature>
<dbReference type="EMBL" id="LRPC01000001">
    <property type="protein sequence ID" value="KYG78438.1"/>
    <property type="molecule type" value="Genomic_DNA"/>
</dbReference>
<evidence type="ECO:0000313" key="3">
    <source>
        <dbReference type="Proteomes" id="UP000075606"/>
    </source>
</evidence>
<dbReference type="SUPFAM" id="SSF56219">
    <property type="entry name" value="DNase I-like"/>
    <property type="match status" value="1"/>
</dbReference>
<evidence type="ECO:0000313" key="2">
    <source>
        <dbReference type="EMBL" id="KYG78438.1"/>
    </source>
</evidence>
<evidence type="ECO:0000259" key="1">
    <source>
        <dbReference type="Pfam" id="PF03372"/>
    </source>
</evidence>
<accession>A0A150XI82</accession>
<dbReference type="AlphaFoldDB" id="A0A150XI82"/>
<dbReference type="OrthoDB" id="5500612at2"/>
<organism evidence="2 3">
    <name type="scientific">Roseivirga spongicola</name>
    <dbReference type="NCBI Taxonomy" id="333140"/>
    <lineage>
        <taxon>Bacteria</taxon>
        <taxon>Pseudomonadati</taxon>
        <taxon>Bacteroidota</taxon>
        <taxon>Cytophagia</taxon>
        <taxon>Cytophagales</taxon>
        <taxon>Roseivirgaceae</taxon>
        <taxon>Roseivirga</taxon>
    </lineage>
</organism>
<dbReference type="STRING" id="333140.AWW68_06630"/>
<sequence length="320" mass="36337">MRAILIGLLVSTLFIGGVNGQSLKRAGVTAPTGFQYNPEVLSVLSWNVEHFVDMYDNPYINNSREDNPKESMEGKEALLVKALKAANADVVVLQEFESIAYLKQIADSYLSEMGYEFFAAAESYSWYMNVVIMSKVPLGTVYSYGALYTPVVNYLDENGKPESQVNLNSRMWSIDILPNQEYEFTLTGVHLKAGRGERNEKMRLGQINLLKNQWARMVKEDKKVNLMMVGDFNCTPDSEEFQTLLVGKKGHQFIDPLANSGVFSHPSDNPRWRIDHIIFNKNMMEDVEKGSTTVFSDLLSKEEMMKLSDHLPMFTRIKVQ</sequence>
<reference evidence="2 3" key="1">
    <citation type="submission" date="2016-01" db="EMBL/GenBank/DDBJ databases">
        <title>Genome sequencing of Roseivirga spongicola UST030701-084.</title>
        <authorList>
            <person name="Selvaratnam C."/>
            <person name="Thevarajoo S."/>
            <person name="Goh K.M."/>
            <person name="Ee R."/>
            <person name="Chan K.-G."/>
            <person name="Chong C.S."/>
        </authorList>
    </citation>
    <scope>NUCLEOTIDE SEQUENCE [LARGE SCALE GENOMIC DNA]</scope>
    <source>
        <strain evidence="2 3">UST030701-084</strain>
    </source>
</reference>
<protein>
    <recommendedName>
        <fullName evidence="1">Endonuclease/exonuclease/phosphatase domain-containing protein</fullName>
    </recommendedName>
</protein>
<dbReference type="Gene3D" id="3.60.10.10">
    <property type="entry name" value="Endonuclease/exonuclease/phosphatase"/>
    <property type="match status" value="1"/>
</dbReference>
<dbReference type="GO" id="GO:0003824">
    <property type="term" value="F:catalytic activity"/>
    <property type="evidence" value="ECO:0007669"/>
    <property type="project" value="InterPro"/>
</dbReference>
<comment type="caution">
    <text evidence="2">The sequence shown here is derived from an EMBL/GenBank/DDBJ whole genome shotgun (WGS) entry which is preliminary data.</text>
</comment>
<dbReference type="Proteomes" id="UP000075606">
    <property type="component" value="Unassembled WGS sequence"/>
</dbReference>
<gene>
    <name evidence="2" type="ORF">AWW68_06630</name>
</gene>
<proteinExistence type="predicted"/>
<dbReference type="InterPro" id="IPR005135">
    <property type="entry name" value="Endo/exonuclease/phosphatase"/>
</dbReference>
<name>A0A150XI82_9BACT</name>
<dbReference type="RefSeq" id="WP_068218217.1">
    <property type="nucleotide sequence ID" value="NZ_CP139724.1"/>
</dbReference>
<keyword evidence="3" id="KW-1185">Reference proteome</keyword>
<dbReference type="InterPro" id="IPR036691">
    <property type="entry name" value="Endo/exonu/phosph_ase_sf"/>
</dbReference>
<dbReference type="Pfam" id="PF03372">
    <property type="entry name" value="Exo_endo_phos"/>
    <property type="match status" value="1"/>
</dbReference>